<keyword evidence="2 5" id="KW-0863">Zinc-finger</keyword>
<dbReference type="GO" id="GO:0003677">
    <property type="term" value="F:DNA binding"/>
    <property type="evidence" value="ECO:0007669"/>
    <property type="project" value="UniProtKB-UniRule"/>
</dbReference>
<protein>
    <recommendedName>
        <fullName evidence="6">THAP-type domain-containing protein</fullName>
    </recommendedName>
</protein>
<dbReference type="InterPro" id="IPR048366">
    <property type="entry name" value="TNP-like_GBD"/>
</dbReference>
<dbReference type="Pfam" id="PF21788">
    <property type="entry name" value="TNP-like_GBD"/>
    <property type="match status" value="1"/>
</dbReference>
<keyword evidence="4 5" id="KW-0238">DNA-binding</keyword>
<dbReference type="Pfam" id="PF21789">
    <property type="entry name" value="TNP-like_RNaseH_C"/>
    <property type="match status" value="1"/>
</dbReference>
<evidence type="ECO:0000256" key="4">
    <source>
        <dbReference type="ARBA" id="ARBA00023125"/>
    </source>
</evidence>
<sequence length="917" mass="103445">MKIFICLLQSFPSGEQDAERRRQWLVNIRRQDWMPNQSSRLCSQHFADDAFITDGGNRRLKSTAIPTVFSFPGHLEKNPARRTTKVSSDAEVSASSLSLPLLTPAVREEGYCGQGSFAHPSVNISDEHSYHLNSPNTLKRKNDTMIGIVEKYQKRMKLEKQRTRRLKKNITTLKAITRELKSKLFISDQCATLLETINEVPKHIMRMILEGRKTASYSEELRQFATTLHFYSPKAYDYVRKNFNNFLPHSQTIRQWYSSISADPGFTVASFTALKAHVEANKAQGRDTVCALTLDEMHLHAMTEYAGHQLHGYVNIGSGEIENNMAKEALVVMVVAINESWKVPIAYFLINSMDATDKANVVRESLSRLYEVGIKVVSLTFDGLKTNIAMARKLGANINIKDMKPYFPHPEDQSQQVHVLLDACHMLKLLRNAFASLQVLYTEDGQKIEYKYIEALNTIQEKEGLRLGNKLKMAHIQWRKQKMKVNLAAQLFSSSVADAIEFCDKGLKLKDFSGSAATVHFLRTVDAAFDVVNSRNPLGKGFKAPLKPSTKDRAEAILQRMEALLHGLKVCQYGKFVPLHQTKRETPILGFIATGRSVLNIYHDLVESNNASCRYLLTYKLSQDHLELFFAAVRARGGYNNNPNVRQFRAAYKRLLVRHQVRTGTGNCLLRDNTELLDATPATVSVARRADMECVEVDFSEAATAHLPDVDHLSEFKEAAVNYIAGFVVKRIGEKISCLSCSQALTADDATTHPFITLKSRGGLQRPSRGIVHICSSTEQVIQRRIRMNGGQLPRGCGITKDIVAQVLAETEGKTLFPHLNDHMFETCVEANHVHVLVKMTSSLFCKVRFNHFAKGESEMSKKGCVEANHVHVLVKMTSSLFCKVRFNHFAKGESEMSKKGKIVRRHLHKLIHFYGQ</sequence>
<dbReference type="SMART" id="SM00980">
    <property type="entry name" value="THAP"/>
    <property type="match status" value="1"/>
</dbReference>
<dbReference type="PROSITE" id="PS50950">
    <property type="entry name" value="ZF_THAP"/>
    <property type="match status" value="1"/>
</dbReference>
<evidence type="ECO:0000256" key="1">
    <source>
        <dbReference type="ARBA" id="ARBA00022723"/>
    </source>
</evidence>
<dbReference type="GO" id="GO:0008270">
    <property type="term" value="F:zinc ion binding"/>
    <property type="evidence" value="ECO:0007669"/>
    <property type="project" value="UniProtKB-KW"/>
</dbReference>
<name>A0ABD1K0S8_9TELE</name>
<evidence type="ECO:0000313" key="7">
    <source>
        <dbReference type="EMBL" id="KAL2092739.1"/>
    </source>
</evidence>
<dbReference type="Pfam" id="PF05485">
    <property type="entry name" value="THAP"/>
    <property type="match status" value="1"/>
</dbReference>
<dbReference type="SMART" id="SM00692">
    <property type="entry name" value="DM3"/>
    <property type="match status" value="1"/>
</dbReference>
<dbReference type="InterPro" id="IPR021896">
    <property type="entry name" value="THAP9-like_HTH"/>
</dbReference>
<evidence type="ECO:0000259" key="6">
    <source>
        <dbReference type="PROSITE" id="PS50950"/>
    </source>
</evidence>
<reference evidence="7 8" key="1">
    <citation type="submission" date="2024-09" db="EMBL/GenBank/DDBJ databases">
        <title>A chromosome-level genome assembly of Gray's grenadier anchovy, Coilia grayii.</title>
        <authorList>
            <person name="Fu Z."/>
        </authorList>
    </citation>
    <scope>NUCLEOTIDE SEQUENCE [LARGE SCALE GENOMIC DNA]</scope>
    <source>
        <strain evidence="7">G4</strain>
        <tissue evidence="7">Muscle</tissue>
    </source>
</reference>
<dbReference type="Pfam" id="PF12017">
    <property type="entry name" value="Tnp_P_element"/>
    <property type="match status" value="1"/>
</dbReference>
<comment type="caution">
    <text evidence="7">The sequence shown here is derived from an EMBL/GenBank/DDBJ whole genome shotgun (WGS) entry which is preliminary data.</text>
</comment>
<proteinExistence type="predicted"/>
<evidence type="ECO:0000313" key="8">
    <source>
        <dbReference type="Proteomes" id="UP001591681"/>
    </source>
</evidence>
<dbReference type="Proteomes" id="UP001591681">
    <property type="component" value="Unassembled WGS sequence"/>
</dbReference>
<dbReference type="InterPro" id="IPR006612">
    <property type="entry name" value="THAP_Znf"/>
</dbReference>
<dbReference type="Pfam" id="PF21787">
    <property type="entry name" value="TNP-like_RNaseH_N"/>
    <property type="match status" value="1"/>
</dbReference>
<evidence type="ECO:0000256" key="2">
    <source>
        <dbReference type="ARBA" id="ARBA00022771"/>
    </source>
</evidence>
<keyword evidence="1" id="KW-0479">Metal-binding</keyword>
<keyword evidence="8" id="KW-1185">Reference proteome</keyword>
<feature type="domain" description="THAP-type" evidence="6">
    <location>
        <begin position="1"/>
        <end position="69"/>
    </location>
</feature>
<dbReference type="SUPFAM" id="SSF57716">
    <property type="entry name" value="Glucocorticoid receptor-like (DNA-binding domain)"/>
    <property type="match status" value="1"/>
</dbReference>
<keyword evidence="3" id="KW-0862">Zinc</keyword>
<dbReference type="PANTHER" id="PTHR47577:SF2">
    <property type="entry name" value="THAP DOMAIN CONTAINING 9"/>
    <property type="match status" value="1"/>
</dbReference>
<evidence type="ECO:0000256" key="5">
    <source>
        <dbReference type="PROSITE-ProRule" id="PRU00309"/>
    </source>
</evidence>
<dbReference type="EMBL" id="JBHFQA010000010">
    <property type="protein sequence ID" value="KAL2092739.1"/>
    <property type="molecule type" value="Genomic_DNA"/>
</dbReference>
<accession>A0ABD1K0S8</accession>
<dbReference type="InterPro" id="IPR048365">
    <property type="entry name" value="TNP-like_RNaseH_N"/>
</dbReference>
<dbReference type="AlphaFoldDB" id="A0ABD1K0S8"/>
<dbReference type="PANTHER" id="PTHR47577">
    <property type="entry name" value="THAP DOMAIN-CONTAINING PROTEIN 6"/>
    <property type="match status" value="1"/>
</dbReference>
<dbReference type="InterPro" id="IPR048367">
    <property type="entry name" value="TNP-like_RNaseH_C"/>
</dbReference>
<gene>
    <name evidence="7" type="ORF">ACEWY4_012537</name>
</gene>
<evidence type="ECO:0000256" key="3">
    <source>
        <dbReference type="ARBA" id="ARBA00022833"/>
    </source>
</evidence>
<organism evidence="7 8">
    <name type="scientific">Coilia grayii</name>
    <name type="common">Gray's grenadier anchovy</name>
    <dbReference type="NCBI Taxonomy" id="363190"/>
    <lineage>
        <taxon>Eukaryota</taxon>
        <taxon>Metazoa</taxon>
        <taxon>Chordata</taxon>
        <taxon>Craniata</taxon>
        <taxon>Vertebrata</taxon>
        <taxon>Euteleostomi</taxon>
        <taxon>Actinopterygii</taxon>
        <taxon>Neopterygii</taxon>
        <taxon>Teleostei</taxon>
        <taxon>Clupei</taxon>
        <taxon>Clupeiformes</taxon>
        <taxon>Clupeoidei</taxon>
        <taxon>Engraulidae</taxon>
        <taxon>Coilinae</taxon>
        <taxon>Coilia</taxon>
    </lineage>
</organism>